<dbReference type="Proteomes" id="UP000503399">
    <property type="component" value="Chromosome"/>
</dbReference>
<evidence type="ECO:0000256" key="4">
    <source>
        <dbReference type="ARBA" id="ARBA00022989"/>
    </source>
</evidence>
<evidence type="ECO:0000256" key="10">
    <source>
        <dbReference type="HAMAP-Rule" id="MF_00454"/>
    </source>
</evidence>
<dbReference type="NCBIfam" id="TIGR00494">
    <property type="entry name" value="crcB"/>
    <property type="match status" value="1"/>
</dbReference>
<evidence type="ECO:0000313" key="11">
    <source>
        <dbReference type="EMBL" id="CAB1129323.1"/>
    </source>
</evidence>
<evidence type="ECO:0000256" key="8">
    <source>
        <dbReference type="ARBA" id="ARBA00035585"/>
    </source>
</evidence>
<keyword evidence="2 10" id="KW-1003">Cell membrane</keyword>
<keyword evidence="10" id="KW-0479">Metal-binding</keyword>
<dbReference type="PANTHER" id="PTHR28259">
    <property type="entry name" value="FLUORIDE EXPORT PROTEIN 1-RELATED"/>
    <property type="match status" value="1"/>
</dbReference>
<evidence type="ECO:0000256" key="9">
    <source>
        <dbReference type="ARBA" id="ARBA00049940"/>
    </source>
</evidence>
<evidence type="ECO:0000256" key="2">
    <source>
        <dbReference type="ARBA" id="ARBA00022475"/>
    </source>
</evidence>
<feature type="transmembrane region" description="Helical" evidence="10">
    <location>
        <begin position="102"/>
        <end position="126"/>
    </location>
</feature>
<reference evidence="11 12" key="1">
    <citation type="submission" date="2020-02" db="EMBL/GenBank/DDBJ databases">
        <authorList>
            <person name="Hogendoorn C."/>
        </authorList>
    </citation>
    <scope>NUCLEOTIDE SEQUENCE [LARGE SCALE GENOMIC DNA]</scope>
    <source>
        <strain evidence="11">R501</strain>
    </source>
</reference>
<evidence type="ECO:0000256" key="5">
    <source>
        <dbReference type="ARBA" id="ARBA00023136"/>
    </source>
</evidence>
<keyword evidence="10" id="KW-0915">Sodium</keyword>
<comment type="function">
    <text evidence="9 10">Fluoride-specific ion channel. Important for reducing fluoride concentration in the cell, thus reducing its toxicity.</text>
</comment>
<evidence type="ECO:0000256" key="1">
    <source>
        <dbReference type="ARBA" id="ARBA00004651"/>
    </source>
</evidence>
<feature type="binding site" evidence="10">
    <location>
        <position position="78"/>
    </location>
    <ligand>
        <name>Na(+)</name>
        <dbReference type="ChEBI" id="CHEBI:29101"/>
        <note>structural</note>
    </ligand>
</feature>
<proteinExistence type="inferred from homology"/>
<keyword evidence="6 10" id="KW-0407">Ion channel</keyword>
<dbReference type="GO" id="GO:0046872">
    <property type="term" value="F:metal ion binding"/>
    <property type="evidence" value="ECO:0007669"/>
    <property type="project" value="UniProtKB-KW"/>
</dbReference>
<dbReference type="GO" id="GO:0005886">
    <property type="term" value="C:plasma membrane"/>
    <property type="evidence" value="ECO:0007669"/>
    <property type="project" value="UniProtKB-SubCell"/>
</dbReference>
<comment type="activity regulation">
    <text evidence="10">Na(+) is not transported, but it plays an essential structural role and its presence is essential for fluoride channel function.</text>
</comment>
<evidence type="ECO:0000256" key="7">
    <source>
        <dbReference type="ARBA" id="ARBA00035120"/>
    </source>
</evidence>
<comment type="catalytic activity">
    <reaction evidence="8">
        <text>fluoride(in) = fluoride(out)</text>
        <dbReference type="Rhea" id="RHEA:76159"/>
        <dbReference type="ChEBI" id="CHEBI:17051"/>
    </reaction>
    <physiologicalReaction direction="left-to-right" evidence="8">
        <dbReference type="Rhea" id="RHEA:76160"/>
    </physiologicalReaction>
</comment>
<dbReference type="Pfam" id="PF02537">
    <property type="entry name" value="CRCB"/>
    <property type="match status" value="1"/>
</dbReference>
<dbReference type="InterPro" id="IPR003691">
    <property type="entry name" value="FluC"/>
</dbReference>
<evidence type="ECO:0000256" key="3">
    <source>
        <dbReference type="ARBA" id="ARBA00022692"/>
    </source>
</evidence>
<name>A0A6F8ZHX8_9FIRM</name>
<dbReference type="GO" id="GO:0140114">
    <property type="term" value="P:cellular detoxification of fluoride"/>
    <property type="evidence" value="ECO:0007669"/>
    <property type="project" value="UniProtKB-UniRule"/>
</dbReference>
<keyword evidence="4 10" id="KW-1133">Transmembrane helix</keyword>
<dbReference type="EMBL" id="LR778114">
    <property type="protein sequence ID" value="CAB1129323.1"/>
    <property type="molecule type" value="Genomic_DNA"/>
</dbReference>
<keyword evidence="3 10" id="KW-0812">Transmembrane</keyword>
<keyword evidence="10" id="KW-0406">Ion transport</keyword>
<dbReference type="KEGG" id="hfv:R50_1822"/>
<dbReference type="GO" id="GO:0062054">
    <property type="term" value="F:fluoride channel activity"/>
    <property type="evidence" value="ECO:0007669"/>
    <property type="project" value="UniProtKB-UniRule"/>
</dbReference>
<comment type="similarity">
    <text evidence="7 10">Belongs to the fluoride channel Fluc/FEX (TC 1.A.43) family.</text>
</comment>
<gene>
    <name evidence="10 11" type="primary">crcB</name>
    <name evidence="10" type="synonym">fluC</name>
    <name evidence="11" type="ORF">R50_1822</name>
</gene>
<protein>
    <recommendedName>
        <fullName evidence="10">Fluoride-specific ion channel FluC</fullName>
    </recommendedName>
</protein>
<organism evidence="11 12">
    <name type="scientific">Candidatus Hydrogenisulfobacillus filiaventi</name>
    <dbReference type="NCBI Taxonomy" id="2707344"/>
    <lineage>
        <taxon>Bacteria</taxon>
        <taxon>Bacillati</taxon>
        <taxon>Bacillota</taxon>
        <taxon>Clostridia</taxon>
        <taxon>Eubacteriales</taxon>
        <taxon>Clostridiales Family XVII. Incertae Sedis</taxon>
        <taxon>Candidatus Hydrogenisulfobacillus</taxon>
    </lineage>
</organism>
<sequence>MASFWHFWGPVALGGALGSLARYHVGRLVGLAWGRLFPLGTWIINVSGSFAIGLTAALAARHVLAPAALQLTETGFIGAYTTFSTFSYETVRLVEQRLWRTAAANLLLSAGAGLAAAGGGLAAGGWR</sequence>
<evidence type="ECO:0000313" key="12">
    <source>
        <dbReference type="Proteomes" id="UP000503399"/>
    </source>
</evidence>
<feature type="transmembrane region" description="Helical" evidence="10">
    <location>
        <begin position="42"/>
        <end position="60"/>
    </location>
</feature>
<dbReference type="AlphaFoldDB" id="A0A6F8ZHX8"/>
<dbReference type="PANTHER" id="PTHR28259:SF1">
    <property type="entry name" value="FLUORIDE EXPORT PROTEIN 1-RELATED"/>
    <property type="match status" value="1"/>
</dbReference>
<comment type="subcellular location">
    <subcellularLocation>
        <location evidence="1 10">Cell membrane</location>
        <topology evidence="1 10">Multi-pass membrane protein</topology>
    </subcellularLocation>
</comment>
<keyword evidence="12" id="KW-1185">Reference proteome</keyword>
<keyword evidence="10" id="KW-0813">Transport</keyword>
<comment type="caution">
    <text evidence="10">Lacks conserved residue(s) required for the propagation of feature annotation.</text>
</comment>
<feature type="binding site" evidence="10">
    <location>
        <position position="81"/>
    </location>
    <ligand>
        <name>Na(+)</name>
        <dbReference type="ChEBI" id="CHEBI:29101"/>
        <note>structural</note>
    </ligand>
</feature>
<evidence type="ECO:0000256" key="6">
    <source>
        <dbReference type="ARBA" id="ARBA00023303"/>
    </source>
</evidence>
<accession>A0A6F8ZHX8</accession>
<dbReference type="HAMAP" id="MF_00454">
    <property type="entry name" value="FluC"/>
    <property type="match status" value="1"/>
</dbReference>
<keyword evidence="5 10" id="KW-0472">Membrane</keyword>